<organism evidence="3 4">
    <name type="scientific">Sinanodonta woodiana</name>
    <name type="common">Chinese pond mussel</name>
    <name type="synonym">Anodonta woodiana</name>
    <dbReference type="NCBI Taxonomy" id="1069815"/>
    <lineage>
        <taxon>Eukaryota</taxon>
        <taxon>Metazoa</taxon>
        <taxon>Spiralia</taxon>
        <taxon>Lophotrochozoa</taxon>
        <taxon>Mollusca</taxon>
        <taxon>Bivalvia</taxon>
        <taxon>Autobranchia</taxon>
        <taxon>Heteroconchia</taxon>
        <taxon>Palaeoheterodonta</taxon>
        <taxon>Unionida</taxon>
        <taxon>Unionoidea</taxon>
        <taxon>Unionidae</taxon>
        <taxon>Unioninae</taxon>
        <taxon>Sinanodonta</taxon>
    </lineage>
</organism>
<dbReference type="Pfam" id="PF00059">
    <property type="entry name" value="Lectin_C"/>
    <property type="match status" value="1"/>
</dbReference>
<feature type="signal peptide" evidence="1">
    <location>
        <begin position="1"/>
        <end position="24"/>
    </location>
</feature>
<gene>
    <name evidence="3" type="ORF">ACJMK2_023518</name>
</gene>
<evidence type="ECO:0000313" key="4">
    <source>
        <dbReference type="Proteomes" id="UP001634394"/>
    </source>
</evidence>
<reference evidence="3 4" key="1">
    <citation type="submission" date="2024-11" db="EMBL/GenBank/DDBJ databases">
        <title>Chromosome-level genome assembly of the freshwater bivalve Anodonta woodiana.</title>
        <authorList>
            <person name="Chen X."/>
        </authorList>
    </citation>
    <scope>NUCLEOTIDE SEQUENCE [LARGE SCALE GENOMIC DNA]</scope>
    <source>
        <strain evidence="3">MN2024</strain>
        <tissue evidence="3">Gills</tissue>
    </source>
</reference>
<name>A0ABD3T4I0_SINWO</name>
<dbReference type="SMART" id="SM00034">
    <property type="entry name" value="CLECT"/>
    <property type="match status" value="1"/>
</dbReference>
<accession>A0ABD3T4I0</accession>
<feature type="domain" description="C-type lectin" evidence="2">
    <location>
        <begin position="45"/>
        <end position="151"/>
    </location>
</feature>
<dbReference type="InterPro" id="IPR051004">
    <property type="entry name" value="DC-SIGN_domain-containing"/>
</dbReference>
<dbReference type="CDD" id="cd00037">
    <property type="entry name" value="CLECT"/>
    <property type="match status" value="1"/>
</dbReference>
<sequence>MSFRTCVFHIRIVLPFLLALTVHAQDLDQKMYCPITPMDGEYFVANLTCYFLSDKRVQSPSWTVAHNDCKRTKGSLLIFKDKSNEDAVINQITITERIANNIFWLDIKRVGPLWKWTTGATVTYTPNWETGNGNCAVINVATNSWSPRDCDAEVWDIGYICQYDTTSGSSRVTLDMVRCYQDSAILLTLVLTLYRIFATGR</sequence>
<keyword evidence="1" id="KW-0732">Signal</keyword>
<proteinExistence type="predicted"/>
<dbReference type="InterPro" id="IPR016187">
    <property type="entry name" value="CTDL_fold"/>
</dbReference>
<dbReference type="EMBL" id="JBJQND010000019">
    <property type="protein sequence ID" value="KAL3831816.1"/>
    <property type="molecule type" value="Genomic_DNA"/>
</dbReference>
<dbReference type="SUPFAM" id="SSF56436">
    <property type="entry name" value="C-type lectin-like"/>
    <property type="match status" value="1"/>
</dbReference>
<dbReference type="Gene3D" id="3.10.100.10">
    <property type="entry name" value="Mannose-Binding Protein A, subunit A"/>
    <property type="match status" value="1"/>
</dbReference>
<evidence type="ECO:0000313" key="3">
    <source>
        <dbReference type="EMBL" id="KAL3831816.1"/>
    </source>
</evidence>
<evidence type="ECO:0000256" key="1">
    <source>
        <dbReference type="SAM" id="SignalP"/>
    </source>
</evidence>
<feature type="chain" id="PRO_5044787864" description="C-type lectin domain-containing protein" evidence="1">
    <location>
        <begin position="25"/>
        <end position="201"/>
    </location>
</feature>
<evidence type="ECO:0000259" key="2">
    <source>
        <dbReference type="PROSITE" id="PS50041"/>
    </source>
</evidence>
<comment type="caution">
    <text evidence="3">The sequence shown here is derived from an EMBL/GenBank/DDBJ whole genome shotgun (WGS) entry which is preliminary data.</text>
</comment>
<dbReference type="InterPro" id="IPR001304">
    <property type="entry name" value="C-type_lectin-like"/>
</dbReference>
<dbReference type="Proteomes" id="UP001634394">
    <property type="component" value="Unassembled WGS sequence"/>
</dbReference>
<dbReference type="PANTHER" id="PTHR22802">
    <property type="entry name" value="C-TYPE LECTIN SUPERFAMILY MEMBER"/>
    <property type="match status" value="1"/>
</dbReference>
<dbReference type="InterPro" id="IPR016186">
    <property type="entry name" value="C-type_lectin-like/link_sf"/>
</dbReference>
<protein>
    <recommendedName>
        <fullName evidence="2">C-type lectin domain-containing protein</fullName>
    </recommendedName>
</protein>
<dbReference type="PANTHER" id="PTHR22802:SF396">
    <property type="entry name" value="C-TYPE LECTIN DOMAIN-CONTAINING PROTEIN"/>
    <property type="match status" value="1"/>
</dbReference>
<dbReference type="AlphaFoldDB" id="A0ABD3T4I0"/>
<dbReference type="PROSITE" id="PS50041">
    <property type="entry name" value="C_TYPE_LECTIN_2"/>
    <property type="match status" value="1"/>
</dbReference>
<keyword evidence="4" id="KW-1185">Reference proteome</keyword>